<dbReference type="Proteomes" id="UP000703269">
    <property type="component" value="Unassembled WGS sequence"/>
</dbReference>
<evidence type="ECO:0000313" key="1">
    <source>
        <dbReference type="EMBL" id="GJE96454.1"/>
    </source>
</evidence>
<keyword evidence="2" id="KW-1185">Reference proteome</keyword>
<accession>A0A9P3GN52</accession>
<reference evidence="1 2" key="1">
    <citation type="submission" date="2021-08" db="EMBL/GenBank/DDBJ databases">
        <title>Draft Genome Sequence of Phanerochaete sordida strain YK-624.</title>
        <authorList>
            <person name="Mori T."/>
            <person name="Dohra H."/>
            <person name="Suzuki T."/>
            <person name="Kawagishi H."/>
            <person name="Hirai H."/>
        </authorList>
    </citation>
    <scope>NUCLEOTIDE SEQUENCE [LARGE SCALE GENOMIC DNA]</scope>
    <source>
        <strain evidence="1 2">YK-624</strain>
    </source>
</reference>
<dbReference type="OrthoDB" id="2788229at2759"/>
<name>A0A9P3GN52_9APHY</name>
<evidence type="ECO:0000313" key="2">
    <source>
        <dbReference type="Proteomes" id="UP000703269"/>
    </source>
</evidence>
<proteinExistence type="predicted"/>
<organism evidence="1 2">
    <name type="scientific">Phanerochaete sordida</name>
    <dbReference type="NCBI Taxonomy" id="48140"/>
    <lineage>
        <taxon>Eukaryota</taxon>
        <taxon>Fungi</taxon>
        <taxon>Dikarya</taxon>
        <taxon>Basidiomycota</taxon>
        <taxon>Agaricomycotina</taxon>
        <taxon>Agaricomycetes</taxon>
        <taxon>Polyporales</taxon>
        <taxon>Phanerochaetaceae</taxon>
        <taxon>Phanerochaete</taxon>
    </lineage>
</organism>
<evidence type="ECO:0008006" key="3">
    <source>
        <dbReference type="Google" id="ProtNLM"/>
    </source>
</evidence>
<comment type="caution">
    <text evidence="1">The sequence shown here is derived from an EMBL/GenBank/DDBJ whole genome shotgun (WGS) entry which is preliminary data.</text>
</comment>
<dbReference type="AlphaFoldDB" id="A0A9P3GN52"/>
<protein>
    <recommendedName>
        <fullName evidence="3">F-box domain-containing protein</fullName>
    </recommendedName>
</protein>
<gene>
    <name evidence="1" type="ORF">PsYK624_126510</name>
</gene>
<sequence length="457" mass="50428">MPRDISRTCRLPQELVDLVLAQLRGDKKALKACSLVCWAWALSSATLLHEEFKWPPCSWQASCEAAGLDAQDASYTILLEALAASPRLRESVHMLRITTHRRYCTQAYENGGSLVSAVCRLLKLLPHLRSLSLPMDDIDLTTSVKDPELEGQQGFAIDDLSLRCPPHAIPILLSVFRRISKLSIRISYVRHDEGEAAPPSSHPIVPVEVRSIDVHEDAKDVLPILQHIIIPAAVHALSLDCTPTVDQPEVLAFVRSLQSLQYLECRHMSADKVPFGDGLGRPSLRSVTLTSTFTILAVEPRRRRVEEEPGADAAAAAVPLTAGHAGNTNGGDIVGSGWRELLRDLRVLVTRGTQEISLKLRIKQWRPRLLDIDYDDGTYYYDPEDVVRALRKAFSLLDWPGLKAVVRQSASLKTLRFAVGDNGLTTVQRTADLLCEAVAAYLPDEVAAKAHVINACE</sequence>
<dbReference type="EMBL" id="BPQB01000059">
    <property type="protein sequence ID" value="GJE96454.1"/>
    <property type="molecule type" value="Genomic_DNA"/>
</dbReference>